<dbReference type="AlphaFoldDB" id="A0AA38KVH6"/>
<dbReference type="OMA" id="MEYCCAS"/>
<feature type="non-terminal residue" evidence="2">
    <location>
        <position position="168"/>
    </location>
</feature>
<keyword evidence="3" id="KW-1185">Reference proteome</keyword>
<dbReference type="PANTHER" id="PTHR31374:SF118">
    <property type="entry name" value="OS01G0924966 PROTEIN"/>
    <property type="match status" value="1"/>
</dbReference>
<dbReference type="Proteomes" id="UP000824469">
    <property type="component" value="Unassembled WGS sequence"/>
</dbReference>
<comment type="caution">
    <text evidence="2">The sequence shown here is derived from an EMBL/GenBank/DDBJ whole genome shotgun (WGS) entry which is preliminary data.</text>
</comment>
<dbReference type="Pfam" id="PF02519">
    <property type="entry name" value="Auxin_inducible"/>
    <property type="match status" value="1"/>
</dbReference>
<organism evidence="2 3">
    <name type="scientific">Taxus chinensis</name>
    <name type="common">Chinese yew</name>
    <name type="synonym">Taxus wallichiana var. chinensis</name>
    <dbReference type="NCBI Taxonomy" id="29808"/>
    <lineage>
        <taxon>Eukaryota</taxon>
        <taxon>Viridiplantae</taxon>
        <taxon>Streptophyta</taxon>
        <taxon>Embryophyta</taxon>
        <taxon>Tracheophyta</taxon>
        <taxon>Spermatophyta</taxon>
        <taxon>Pinopsida</taxon>
        <taxon>Pinidae</taxon>
        <taxon>Conifers II</taxon>
        <taxon>Cupressales</taxon>
        <taxon>Taxaceae</taxon>
        <taxon>Taxus</taxon>
    </lineage>
</organism>
<protein>
    <submittedName>
        <fullName evidence="2">Uncharacterized protein</fullName>
    </submittedName>
</protein>
<evidence type="ECO:0000313" key="3">
    <source>
        <dbReference type="Proteomes" id="UP000824469"/>
    </source>
</evidence>
<dbReference type="GO" id="GO:0009733">
    <property type="term" value="P:response to auxin"/>
    <property type="evidence" value="ECO:0007669"/>
    <property type="project" value="InterPro"/>
</dbReference>
<dbReference type="EMBL" id="JAHRHJ020000008">
    <property type="protein sequence ID" value="KAH9305842.1"/>
    <property type="molecule type" value="Genomic_DNA"/>
</dbReference>
<name>A0AA38KVH6_TAXCH</name>
<accession>A0AA38KVH6</accession>
<comment type="similarity">
    <text evidence="1">Belongs to the ARG7 family.</text>
</comment>
<dbReference type="PANTHER" id="PTHR31374">
    <property type="entry name" value="AUXIN-INDUCED PROTEIN-LIKE-RELATED"/>
    <property type="match status" value="1"/>
</dbReference>
<dbReference type="InterPro" id="IPR003676">
    <property type="entry name" value="SAUR_fam"/>
</dbReference>
<proteinExistence type="inferred from homology"/>
<sequence>RRIQQLTITKADIMESVGNGKSRSKMVQLMRRWQKIARAAVRRSNNVPADVPEGHMAVYASSSGDSSLTLERFIIRAVYVNHPLFVALLEKGEQEFSGARNGPILIPCNPLIFSNQILPLLTRNAQLTAWEIEQVLSYCYTCTSSSSCVITETSQLRQMASSHAITCS</sequence>
<reference evidence="2 3" key="1">
    <citation type="journal article" date="2021" name="Nat. Plants">
        <title>The Taxus genome provides insights into paclitaxel biosynthesis.</title>
        <authorList>
            <person name="Xiong X."/>
            <person name="Gou J."/>
            <person name="Liao Q."/>
            <person name="Li Y."/>
            <person name="Zhou Q."/>
            <person name="Bi G."/>
            <person name="Li C."/>
            <person name="Du R."/>
            <person name="Wang X."/>
            <person name="Sun T."/>
            <person name="Guo L."/>
            <person name="Liang H."/>
            <person name="Lu P."/>
            <person name="Wu Y."/>
            <person name="Zhang Z."/>
            <person name="Ro D.K."/>
            <person name="Shang Y."/>
            <person name="Huang S."/>
            <person name="Yan J."/>
        </authorList>
    </citation>
    <scope>NUCLEOTIDE SEQUENCE [LARGE SCALE GENOMIC DNA]</scope>
    <source>
        <strain evidence="2">Ta-2019</strain>
    </source>
</reference>
<gene>
    <name evidence="2" type="ORF">KI387_010246</name>
</gene>
<evidence type="ECO:0000256" key="1">
    <source>
        <dbReference type="ARBA" id="ARBA00006974"/>
    </source>
</evidence>
<evidence type="ECO:0000313" key="2">
    <source>
        <dbReference type="EMBL" id="KAH9305842.1"/>
    </source>
</evidence>